<reference evidence="1" key="1">
    <citation type="submission" date="2021-05" db="UniProtKB">
        <authorList>
            <consortium name="EnsemblPlants"/>
        </authorList>
    </citation>
    <scope>IDENTIFICATION</scope>
    <source>
        <strain evidence="1">subsp. malaccensis</strain>
    </source>
</reference>
<dbReference type="Gramene" id="Ma07_t21530.1">
    <property type="protein sequence ID" value="Ma07_p21530.1"/>
    <property type="gene ID" value="Ma07_g21530"/>
</dbReference>
<keyword evidence="2" id="KW-1185">Reference proteome</keyword>
<organism evidence="1 2">
    <name type="scientific">Musa acuminata subsp. malaccensis</name>
    <name type="common">Wild banana</name>
    <name type="synonym">Musa malaccensis</name>
    <dbReference type="NCBI Taxonomy" id="214687"/>
    <lineage>
        <taxon>Eukaryota</taxon>
        <taxon>Viridiplantae</taxon>
        <taxon>Streptophyta</taxon>
        <taxon>Embryophyta</taxon>
        <taxon>Tracheophyta</taxon>
        <taxon>Spermatophyta</taxon>
        <taxon>Magnoliopsida</taxon>
        <taxon>Liliopsida</taxon>
        <taxon>Zingiberales</taxon>
        <taxon>Musaceae</taxon>
        <taxon>Musa</taxon>
    </lineage>
</organism>
<dbReference type="AlphaFoldDB" id="A0A804JY86"/>
<dbReference type="InParanoid" id="A0A804JY86"/>
<evidence type="ECO:0000313" key="1">
    <source>
        <dbReference type="EnsemblPlants" id="Ma07_p21530.1"/>
    </source>
</evidence>
<protein>
    <submittedName>
        <fullName evidence="1">Uncharacterized protein</fullName>
    </submittedName>
</protein>
<name>A0A804JY86_MUSAM</name>
<evidence type="ECO:0000313" key="2">
    <source>
        <dbReference type="Proteomes" id="UP000012960"/>
    </source>
</evidence>
<sequence length="29" mass="3484">MRLMHGSIDEWLMIIVAKLRSDRSINWIV</sequence>
<proteinExistence type="predicted"/>
<accession>A0A804JY86</accession>
<dbReference type="Proteomes" id="UP000012960">
    <property type="component" value="Unplaced"/>
</dbReference>
<dbReference type="EnsemblPlants" id="Ma07_t21530.1">
    <property type="protein sequence ID" value="Ma07_p21530.1"/>
    <property type="gene ID" value="Ma07_g21530"/>
</dbReference>